<evidence type="ECO:0000259" key="3">
    <source>
        <dbReference type="Pfam" id="PF08669"/>
    </source>
</evidence>
<dbReference type="AlphaFoldDB" id="A0A1L5YBW8"/>
<dbReference type="Pfam" id="PF01571">
    <property type="entry name" value="GCV_T"/>
    <property type="match status" value="1"/>
</dbReference>
<keyword evidence="7" id="KW-1185">Reference proteome</keyword>
<comment type="similarity">
    <text evidence="1">Belongs to the GcvT family.</text>
</comment>
<dbReference type="SUPFAM" id="SSF101790">
    <property type="entry name" value="Aminomethyltransferase beta-barrel domain"/>
    <property type="match status" value="1"/>
</dbReference>
<protein>
    <submittedName>
        <fullName evidence="5 6">Glycine cleavage T-protein</fullName>
    </submittedName>
    <submittedName>
        <fullName evidence="4">Putative Glycine cleavage T-protein (Aminomethyl transferase)</fullName>
    </submittedName>
</protein>
<keyword evidence="4" id="KW-0934">Plastid</keyword>
<dbReference type="InterPro" id="IPR006222">
    <property type="entry name" value="GCVT_N"/>
</dbReference>
<keyword evidence="4" id="KW-0808">Transferase</keyword>
<dbReference type="Pfam" id="PF08669">
    <property type="entry name" value="GCV_T_C"/>
    <property type="match status" value="1"/>
</dbReference>
<dbReference type="EMBL" id="KY124271">
    <property type="protein sequence ID" value="AQX44931.1"/>
    <property type="molecule type" value="Genomic_DNA"/>
</dbReference>
<dbReference type="GO" id="GO:0005829">
    <property type="term" value="C:cytosol"/>
    <property type="evidence" value="ECO:0007669"/>
    <property type="project" value="TreeGrafter"/>
</dbReference>
<dbReference type="EMBL" id="LC490351">
    <property type="protein sequence ID" value="BBL86145.1"/>
    <property type="molecule type" value="Genomic_DNA"/>
</dbReference>
<dbReference type="InterPro" id="IPR027266">
    <property type="entry name" value="TrmE/GcvT-like"/>
</dbReference>
<reference evidence="6 7" key="2">
    <citation type="submission" date="2019-06" db="EMBL/GenBank/DDBJ databases">
        <title>A hidden player of endosymbiotic evolution: DNA virus triggered massive gene transfer.</title>
        <authorList>
            <person name="Matsuo M."/>
            <person name="Katahata A."/>
            <person name="Tachikawa M."/>
            <person name="Minakuchi Y."/>
            <person name="Noguchi H."/>
            <person name="Toyoda A."/>
            <person name="Fujiyama A."/>
            <person name="Suzuki Y."/>
            <person name="Satoh S."/>
            <person name="Nakayama T."/>
            <person name="Kamikawa R."/>
            <person name="Nomura M."/>
            <person name="Inagaki Y."/>
            <person name="Ishida K."/>
            <person name="Obokata J."/>
        </authorList>
    </citation>
    <scope>NUCLEOTIDE SEQUENCE [LARGE SCALE GENOMIC DNA]</scope>
    <source>
        <strain evidence="6 7">MYN1</strain>
    </source>
</reference>
<evidence type="ECO:0000313" key="4">
    <source>
        <dbReference type="EMBL" id="APP88164.1"/>
    </source>
</evidence>
<organism evidence="4">
    <name type="scientific">Paulinella micropora</name>
    <dbReference type="NCBI Taxonomy" id="1928728"/>
    <lineage>
        <taxon>Eukaryota</taxon>
        <taxon>Sar</taxon>
        <taxon>Rhizaria</taxon>
        <taxon>Cercozoa</taxon>
        <taxon>Imbricatea</taxon>
        <taxon>Silicofilosea</taxon>
        <taxon>Euglyphida</taxon>
        <taxon>Paulinellidae</taxon>
        <taxon>Paulinella</taxon>
    </lineage>
</organism>
<proteinExistence type="inferred from homology"/>
<dbReference type="SUPFAM" id="SSF103025">
    <property type="entry name" value="Folate-binding domain"/>
    <property type="match status" value="1"/>
</dbReference>
<geneLocation type="plastid" evidence="4"/>
<dbReference type="PANTHER" id="PTHR43757:SF2">
    <property type="entry name" value="AMINOMETHYLTRANSFERASE, MITOCHONDRIAL"/>
    <property type="match status" value="1"/>
</dbReference>
<dbReference type="Gene3D" id="3.30.1360.120">
    <property type="entry name" value="Probable tRNA modification gtpase trme, domain 1"/>
    <property type="match status" value="1"/>
</dbReference>
<feature type="domain" description="Aminomethyltransferase C-terminal" evidence="3">
    <location>
        <begin position="275"/>
        <end position="350"/>
    </location>
</feature>
<dbReference type="PANTHER" id="PTHR43757">
    <property type="entry name" value="AMINOMETHYLTRANSFERASE"/>
    <property type="match status" value="1"/>
</dbReference>
<dbReference type="InterPro" id="IPR013977">
    <property type="entry name" value="GcvT_C"/>
</dbReference>
<evidence type="ECO:0000259" key="2">
    <source>
        <dbReference type="Pfam" id="PF01571"/>
    </source>
</evidence>
<dbReference type="InterPro" id="IPR028896">
    <property type="entry name" value="GcvT/YgfZ/DmdA"/>
</dbReference>
<accession>A0A1L5YBW8</accession>
<gene>
    <name evidence="6" type="primary">MYN1_Chr_328</name>
    <name evidence="4" type="ORF">PCKR_378</name>
    <name evidence="5" type="ORF">PFK_378</name>
    <name evidence="6" type="ORF">PMYN1_Chma336</name>
</gene>
<evidence type="ECO:0000313" key="6">
    <source>
        <dbReference type="EMBL" id="BBL86145.1"/>
    </source>
</evidence>
<feature type="domain" description="GCVT N-terminal" evidence="2">
    <location>
        <begin position="13"/>
        <end position="252"/>
    </location>
</feature>
<sequence>MSENIRLMTQSSNLNDEYNCLQIQSGLLNLSQTGIFLLRGKKVKDQLQSLVPTDLHRIGPGESCQTTILNETGGIQSRVTIHDRGQTGQLRELILIINDLCTTIQMNYLWKKLESEHSLTISDLRKDCFYFALEGLMAKRHLQEVTNTKEILLMAPFSNGVLYLNGISDSIAHGAPILLMRISSIGGDGFQILLKRDVGIRLWRNLLLRGCKPCSLAVRDVLRLENHFQIYGSDFDHTTSPFEASLGQLVHLEIPEHFSGRRALETQTAAHIYYQLVGLIIEGPIIPNHYCFVVHNGVRVGQVTSGGWSPTLSQPIALAYLSTEVIKRQEYVTICISNKNYTARIMKIPFN</sequence>
<evidence type="ECO:0000313" key="5">
    <source>
        <dbReference type="EMBL" id="AQX44931.1"/>
    </source>
</evidence>
<dbReference type="EMBL" id="KX897545">
    <property type="protein sequence ID" value="APP88164.1"/>
    <property type="molecule type" value="Genomic_DNA"/>
</dbReference>
<evidence type="ECO:0000256" key="1">
    <source>
        <dbReference type="ARBA" id="ARBA00008609"/>
    </source>
</evidence>
<reference evidence="4" key="1">
    <citation type="journal article" date="2017" name="Protist">
        <title>Diversity of the Photosynthetic Paulinella Species, with the Description of Paulinella micropora sp. nov. and the Chromatophore Genome Sequence for strain KR01.</title>
        <authorList>
            <person name="Lhee D."/>
            <person name="Yang E.C."/>
            <person name="Kim J.I."/>
            <person name="Nakayama T."/>
            <person name="Zuccarello G."/>
            <person name="Andersen R.A."/>
            <person name="Yoon H.S."/>
        </authorList>
    </citation>
    <scope>NUCLEOTIDE SEQUENCE</scope>
    <source>
        <strain evidence="5">FK01</strain>
        <strain evidence="4">KR01</strain>
    </source>
</reference>
<dbReference type="InterPro" id="IPR029043">
    <property type="entry name" value="GcvT/YgfZ_C"/>
</dbReference>
<dbReference type="GO" id="GO:0016740">
    <property type="term" value="F:transferase activity"/>
    <property type="evidence" value="ECO:0007669"/>
    <property type="project" value="UniProtKB-KW"/>
</dbReference>
<name>A0A1L5YBW8_9EUKA</name>
<evidence type="ECO:0000313" key="7">
    <source>
        <dbReference type="Proteomes" id="UP000503178"/>
    </source>
</evidence>
<dbReference type="PIRSF" id="PIRSF006487">
    <property type="entry name" value="GcvT"/>
    <property type="match status" value="1"/>
</dbReference>
<dbReference type="Proteomes" id="UP000503178">
    <property type="component" value="Chromatophore Pltd"/>
</dbReference>